<evidence type="ECO:0008006" key="5">
    <source>
        <dbReference type="Google" id="ProtNLM"/>
    </source>
</evidence>
<feature type="region of interest" description="Disordered" evidence="1">
    <location>
        <begin position="399"/>
        <end position="467"/>
    </location>
</feature>
<keyword evidence="4" id="KW-1185">Reference proteome</keyword>
<feature type="transmembrane region" description="Helical" evidence="2">
    <location>
        <begin position="336"/>
        <end position="361"/>
    </location>
</feature>
<evidence type="ECO:0000313" key="3">
    <source>
        <dbReference type="EMBL" id="KAJ7687397.1"/>
    </source>
</evidence>
<gene>
    <name evidence="3" type="ORF">B0H17DRAFT_1180853</name>
</gene>
<dbReference type="EMBL" id="JARKIE010000088">
    <property type="protein sequence ID" value="KAJ7687397.1"/>
    <property type="molecule type" value="Genomic_DNA"/>
</dbReference>
<evidence type="ECO:0000256" key="2">
    <source>
        <dbReference type="SAM" id="Phobius"/>
    </source>
</evidence>
<feature type="compositionally biased region" description="Polar residues" evidence="1">
    <location>
        <begin position="410"/>
        <end position="433"/>
    </location>
</feature>
<keyword evidence="2" id="KW-0812">Transmembrane</keyword>
<comment type="caution">
    <text evidence="3">The sequence shown here is derived from an EMBL/GenBank/DDBJ whole genome shotgun (WGS) entry which is preliminary data.</text>
</comment>
<dbReference type="AlphaFoldDB" id="A0AAD7DBH4"/>
<evidence type="ECO:0000313" key="4">
    <source>
        <dbReference type="Proteomes" id="UP001221757"/>
    </source>
</evidence>
<name>A0AAD7DBH4_MYCRO</name>
<reference evidence="3" key="1">
    <citation type="submission" date="2023-03" db="EMBL/GenBank/DDBJ databases">
        <title>Massive genome expansion in bonnet fungi (Mycena s.s.) driven by repeated elements and novel gene families across ecological guilds.</title>
        <authorList>
            <consortium name="Lawrence Berkeley National Laboratory"/>
            <person name="Harder C.B."/>
            <person name="Miyauchi S."/>
            <person name="Viragh M."/>
            <person name="Kuo A."/>
            <person name="Thoen E."/>
            <person name="Andreopoulos B."/>
            <person name="Lu D."/>
            <person name="Skrede I."/>
            <person name="Drula E."/>
            <person name="Henrissat B."/>
            <person name="Morin E."/>
            <person name="Kohler A."/>
            <person name="Barry K."/>
            <person name="LaButti K."/>
            <person name="Morin E."/>
            <person name="Salamov A."/>
            <person name="Lipzen A."/>
            <person name="Mereny Z."/>
            <person name="Hegedus B."/>
            <person name="Baldrian P."/>
            <person name="Stursova M."/>
            <person name="Weitz H."/>
            <person name="Taylor A."/>
            <person name="Grigoriev I.V."/>
            <person name="Nagy L.G."/>
            <person name="Martin F."/>
            <person name="Kauserud H."/>
        </authorList>
    </citation>
    <scope>NUCLEOTIDE SEQUENCE</scope>
    <source>
        <strain evidence="3">CBHHK067</strain>
    </source>
</reference>
<organism evidence="3 4">
    <name type="scientific">Mycena rosella</name>
    <name type="common">Pink bonnet</name>
    <name type="synonym">Agaricus rosellus</name>
    <dbReference type="NCBI Taxonomy" id="1033263"/>
    <lineage>
        <taxon>Eukaryota</taxon>
        <taxon>Fungi</taxon>
        <taxon>Dikarya</taxon>
        <taxon>Basidiomycota</taxon>
        <taxon>Agaricomycotina</taxon>
        <taxon>Agaricomycetes</taxon>
        <taxon>Agaricomycetidae</taxon>
        <taxon>Agaricales</taxon>
        <taxon>Marasmiineae</taxon>
        <taxon>Mycenaceae</taxon>
        <taxon>Mycena</taxon>
    </lineage>
</organism>
<dbReference type="CDD" id="cd12087">
    <property type="entry name" value="TM_EGFR-like"/>
    <property type="match status" value="1"/>
</dbReference>
<dbReference type="Gene3D" id="2.60.120.260">
    <property type="entry name" value="Galactose-binding domain-like"/>
    <property type="match status" value="1"/>
</dbReference>
<proteinExistence type="predicted"/>
<dbReference type="Proteomes" id="UP001221757">
    <property type="component" value="Unassembled WGS sequence"/>
</dbReference>
<keyword evidence="2" id="KW-1133">Transmembrane helix</keyword>
<accession>A0AAD7DBH4</accession>
<keyword evidence="2" id="KW-0472">Membrane</keyword>
<protein>
    <recommendedName>
        <fullName evidence="5">Transmembrane protein</fullName>
    </recommendedName>
</protein>
<evidence type="ECO:0000256" key="1">
    <source>
        <dbReference type="SAM" id="MobiDB-lite"/>
    </source>
</evidence>
<sequence>MSLWNFTIDDTSPFLIYTPYGIHSLPNGTCILIFSLTADGSYSGLTNGWKPWYTGSGFISTNGEGGQGDSYHRTSLEGAAVTFEFYGTAVYLYGTANSSYDASVDNATSTHAPPTSDLLFSTTDLEEGTHSVTLTARPTSSSQQLAFDRAVVSAPLVNNQTPTEAFYDNLDTTVLKYAGEWGTPIADGIPNATVSHPWHKTSSYGASVSMDIAVGAVGVSLWGLADWGNWLYTVSIDGGAANQYNGSTFWEVPDALLFYRGGLDPTRNHTVSLINVSQLNLALNSIRVYRIESTQNATVTPSSSATSAITTTVTPSSSATSTVTTTSTSTSAHSSVSVGVIAGPVIGVLVLLALVGAFFWWRWRRNRSTTQDMAEIYPYTDQSPPRPLFPSKEYITTTSKTARSPPALSPTVQSPTIHSPSYSAPTPNATSTGLEAPDVDRLIELIAQRIDQGRGQTDGASPPEYRG</sequence>